<dbReference type="Proteomes" id="UP000265962">
    <property type="component" value="Unassembled WGS sequence"/>
</dbReference>
<reference evidence="2" key="1">
    <citation type="submission" date="2018-02" db="EMBL/GenBank/DDBJ databases">
        <authorList>
            <person name="Hornung B."/>
        </authorList>
    </citation>
    <scope>NUCLEOTIDE SEQUENCE [LARGE SCALE GENOMIC DNA]</scope>
</reference>
<evidence type="ECO:0000313" key="1">
    <source>
        <dbReference type="EMBL" id="SPF69431.1"/>
    </source>
</evidence>
<dbReference type="AlphaFoldDB" id="A0A375I3F8"/>
<protein>
    <submittedName>
        <fullName evidence="1">Uncharacterized protein</fullName>
    </submittedName>
</protein>
<evidence type="ECO:0000313" key="2">
    <source>
        <dbReference type="Proteomes" id="UP000265962"/>
    </source>
</evidence>
<sequence length="130" mass="14464">MSWLAIARAGIRRNRRANRGALHLANTERWEKWVEAQDASAMRERMCAEDEDSCQLREVSPWRAFSPLSKGKPSSTGNASIMRRDELHHAIGAACAIIGRNEVIIVDSQSILGSFGEDELSKQATVLRST</sequence>
<organism evidence="1 2">
    <name type="scientific">Propionibacterium ruminifibrarum</name>
    <dbReference type="NCBI Taxonomy" id="1962131"/>
    <lineage>
        <taxon>Bacteria</taxon>
        <taxon>Bacillati</taxon>
        <taxon>Actinomycetota</taxon>
        <taxon>Actinomycetes</taxon>
        <taxon>Propionibacteriales</taxon>
        <taxon>Propionibacteriaceae</taxon>
        <taxon>Propionibacterium</taxon>
    </lineage>
</organism>
<dbReference type="EMBL" id="OMOH01000013">
    <property type="protein sequence ID" value="SPF69431.1"/>
    <property type="molecule type" value="Genomic_DNA"/>
</dbReference>
<accession>A0A375I3F8</accession>
<name>A0A375I3F8_9ACTN</name>
<keyword evidence="2" id="KW-1185">Reference proteome</keyword>
<gene>
    <name evidence="1" type="ORF">PROPJV5_2416</name>
</gene>
<proteinExistence type="predicted"/>